<dbReference type="Pfam" id="PF01979">
    <property type="entry name" value="Amidohydro_1"/>
    <property type="match status" value="1"/>
</dbReference>
<keyword evidence="1" id="KW-0378">Hydrolase</keyword>
<evidence type="ECO:0000313" key="3">
    <source>
        <dbReference type="EMBL" id="MBU2693420.1"/>
    </source>
</evidence>
<name>A0A948RYZ4_UNCEI</name>
<feature type="domain" description="Amidohydrolase-related" evidence="2">
    <location>
        <begin position="53"/>
        <end position="406"/>
    </location>
</feature>
<gene>
    <name evidence="3" type="ORF">KJ970_21085</name>
</gene>
<evidence type="ECO:0000259" key="2">
    <source>
        <dbReference type="Pfam" id="PF01979"/>
    </source>
</evidence>
<dbReference type="SUPFAM" id="SSF51338">
    <property type="entry name" value="Composite domain of metallo-dependent hydrolases"/>
    <property type="match status" value="1"/>
</dbReference>
<dbReference type="CDD" id="cd01298">
    <property type="entry name" value="ATZ_TRZ_like"/>
    <property type="match status" value="1"/>
</dbReference>
<dbReference type="Gene3D" id="2.30.40.10">
    <property type="entry name" value="Urease, subunit C, domain 1"/>
    <property type="match status" value="1"/>
</dbReference>
<dbReference type="PANTHER" id="PTHR43794:SF11">
    <property type="entry name" value="AMIDOHYDROLASE-RELATED DOMAIN-CONTAINING PROTEIN"/>
    <property type="match status" value="1"/>
</dbReference>
<evidence type="ECO:0000313" key="4">
    <source>
        <dbReference type="Proteomes" id="UP000777784"/>
    </source>
</evidence>
<protein>
    <submittedName>
        <fullName evidence="3">Amidohydrolase family protein</fullName>
    </submittedName>
</protein>
<dbReference type="InterPro" id="IPR011059">
    <property type="entry name" value="Metal-dep_hydrolase_composite"/>
</dbReference>
<dbReference type="Proteomes" id="UP000777784">
    <property type="component" value="Unassembled WGS sequence"/>
</dbReference>
<accession>A0A948RYZ4</accession>
<dbReference type="InterPro" id="IPR050287">
    <property type="entry name" value="MTA/SAH_deaminase"/>
</dbReference>
<comment type="caution">
    <text evidence="3">The sequence shown here is derived from an EMBL/GenBank/DDBJ whole genome shotgun (WGS) entry which is preliminary data.</text>
</comment>
<dbReference type="SUPFAM" id="SSF51556">
    <property type="entry name" value="Metallo-dependent hydrolases"/>
    <property type="match status" value="1"/>
</dbReference>
<evidence type="ECO:0000256" key="1">
    <source>
        <dbReference type="ARBA" id="ARBA00022801"/>
    </source>
</evidence>
<dbReference type="InterPro" id="IPR006680">
    <property type="entry name" value="Amidohydro-rel"/>
</dbReference>
<proteinExistence type="predicted"/>
<dbReference type="EMBL" id="JAHJDP010000119">
    <property type="protein sequence ID" value="MBU2693420.1"/>
    <property type="molecule type" value="Genomic_DNA"/>
</dbReference>
<dbReference type="PANTHER" id="PTHR43794">
    <property type="entry name" value="AMINOHYDROLASE SSNA-RELATED"/>
    <property type="match status" value="1"/>
</dbReference>
<reference evidence="3" key="1">
    <citation type="submission" date="2021-05" db="EMBL/GenBank/DDBJ databases">
        <title>Energy efficiency and biological interactions define the core microbiome of deep oligotrophic groundwater.</title>
        <authorList>
            <person name="Mehrshad M."/>
            <person name="Lopez-Fernandez M."/>
            <person name="Bell E."/>
            <person name="Bernier-Latmani R."/>
            <person name="Bertilsson S."/>
            <person name="Dopson M."/>
        </authorList>
    </citation>
    <scope>NUCLEOTIDE SEQUENCE</scope>
    <source>
        <strain evidence="3">Modern_marine.mb.64</strain>
    </source>
</reference>
<dbReference type="GO" id="GO:0016810">
    <property type="term" value="F:hydrolase activity, acting on carbon-nitrogen (but not peptide) bonds"/>
    <property type="evidence" value="ECO:0007669"/>
    <property type="project" value="InterPro"/>
</dbReference>
<dbReference type="InterPro" id="IPR032466">
    <property type="entry name" value="Metal_Hydrolase"/>
</dbReference>
<sequence>MLRLKNIHIFHLSPTWEVIHGDLEIDAGRISAIGSHLPEPGPGTEVMDLEGAWVLPGFVQSHIHLCQTLFRGMAEDLPLHHWLKNRIWPLEAAHTEASLEASARLGALELISSGTTAVLDMGTVHHTERIGLVLEEMGLSGVIGKALMDTGEGVPEGLIETTDAAISSAVEIGKAWDGRGNGTIRASLAPRFILSVSRKAWKRIGEIQEGRGWRIHTHACETPWENKTSRKMIGRTPIAYFESRGLLGTGMTLAHVIWIGRREVEWLAASGTRVAHCPSSNLKLGSGLADIGTLRSAGVAVGLGCDGAACSNSLNMFEEMRRSLLVSSIRSGPGVLTARHALEMATLGGARALGWDDEIGRLEEGRRADLIALWPWGDPSDHTDPHDVIVQEGDPLRVRQVYMAGRRIYCEGEYPGFNPADIIGKADEERRALLQRLGWKPSSIPVRTGGIHYRGDPPAGARG</sequence>
<organism evidence="3 4">
    <name type="scientific">Eiseniibacteriota bacterium</name>
    <dbReference type="NCBI Taxonomy" id="2212470"/>
    <lineage>
        <taxon>Bacteria</taxon>
        <taxon>Candidatus Eiseniibacteriota</taxon>
    </lineage>
</organism>
<dbReference type="Gene3D" id="3.20.20.140">
    <property type="entry name" value="Metal-dependent hydrolases"/>
    <property type="match status" value="1"/>
</dbReference>
<dbReference type="AlphaFoldDB" id="A0A948RYZ4"/>